<organism evidence="3 4">
    <name type="scientific">Euphydryas editha</name>
    <name type="common">Edith's checkerspot</name>
    <dbReference type="NCBI Taxonomy" id="104508"/>
    <lineage>
        <taxon>Eukaryota</taxon>
        <taxon>Metazoa</taxon>
        <taxon>Ecdysozoa</taxon>
        <taxon>Arthropoda</taxon>
        <taxon>Hexapoda</taxon>
        <taxon>Insecta</taxon>
        <taxon>Pterygota</taxon>
        <taxon>Neoptera</taxon>
        <taxon>Endopterygota</taxon>
        <taxon>Lepidoptera</taxon>
        <taxon>Glossata</taxon>
        <taxon>Ditrysia</taxon>
        <taxon>Papilionoidea</taxon>
        <taxon>Nymphalidae</taxon>
        <taxon>Nymphalinae</taxon>
        <taxon>Euphydryas</taxon>
    </lineage>
</organism>
<feature type="compositionally biased region" description="Basic and acidic residues" evidence="1">
    <location>
        <begin position="129"/>
        <end position="145"/>
    </location>
</feature>
<comment type="caution">
    <text evidence="3">The sequence shown here is derived from an EMBL/GenBank/DDBJ whole genome shotgun (WGS) entry which is preliminary data.</text>
</comment>
<name>A0AAU9TUN5_EUPED</name>
<dbReference type="EMBL" id="CAKOGL010000008">
    <property type="protein sequence ID" value="CAH2089952.1"/>
    <property type="molecule type" value="Genomic_DNA"/>
</dbReference>
<accession>A0AAU9TUN5</accession>
<feature type="compositionally biased region" description="Polar residues" evidence="1">
    <location>
        <begin position="186"/>
        <end position="197"/>
    </location>
</feature>
<dbReference type="InterPro" id="IPR041966">
    <property type="entry name" value="LOTUS-like"/>
</dbReference>
<keyword evidence="4" id="KW-1185">Reference proteome</keyword>
<dbReference type="PROSITE" id="PS51644">
    <property type="entry name" value="HTH_OST"/>
    <property type="match status" value="1"/>
</dbReference>
<evidence type="ECO:0000259" key="2">
    <source>
        <dbReference type="PROSITE" id="PS51644"/>
    </source>
</evidence>
<evidence type="ECO:0000313" key="4">
    <source>
        <dbReference type="Proteomes" id="UP001153954"/>
    </source>
</evidence>
<dbReference type="Pfam" id="PF12872">
    <property type="entry name" value="OST-HTH"/>
    <property type="match status" value="1"/>
</dbReference>
<gene>
    <name evidence="3" type="ORF">EEDITHA_LOCUS5955</name>
</gene>
<protein>
    <recommendedName>
        <fullName evidence="2">HTH OST-type domain-containing protein</fullName>
    </recommendedName>
</protein>
<feature type="region of interest" description="Disordered" evidence="1">
    <location>
        <begin position="183"/>
        <end position="216"/>
    </location>
</feature>
<dbReference type="AlphaFoldDB" id="A0AAU9TUN5"/>
<dbReference type="InterPro" id="IPR025605">
    <property type="entry name" value="OST-HTH/LOTUS_dom"/>
</dbReference>
<dbReference type="Gene3D" id="3.30.420.610">
    <property type="entry name" value="LOTUS domain-like"/>
    <property type="match status" value="1"/>
</dbReference>
<feature type="domain" description="HTH OST-type" evidence="2">
    <location>
        <begin position="4"/>
        <end position="78"/>
    </location>
</feature>
<feature type="region of interest" description="Disordered" evidence="1">
    <location>
        <begin position="129"/>
        <end position="161"/>
    </location>
</feature>
<feature type="compositionally biased region" description="Basic and acidic residues" evidence="1">
    <location>
        <begin position="198"/>
        <end position="212"/>
    </location>
</feature>
<feature type="compositionally biased region" description="Polar residues" evidence="1">
    <location>
        <begin position="146"/>
        <end position="160"/>
    </location>
</feature>
<reference evidence="3" key="1">
    <citation type="submission" date="2022-03" db="EMBL/GenBank/DDBJ databases">
        <authorList>
            <person name="Tunstrom K."/>
        </authorList>
    </citation>
    <scope>NUCLEOTIDE SEQUENCE</scope>
</reference>
<proteinExistence type="predicted"/>
<evidence type="ECO:0000256" key="1">
    <source>
        <dbReference type="SAM" id="MobiDB-lite"/>
    </source>
</evidence>
<evidence type="ECO:0000313" key="3">
    <source>
        <dbReference type="EMBL" id="CAH2089952.1"/>
    </source>
</evidence>
<dbReference type="Proteomes" id="UP001153954">
    <property type="component" value="Unassembled WGS sequence"/>
</dbReference>
<sequence>MDEELKQLKSVLRSLVVSSPTQVDVRSLCRDYRNMIGQQIPSNKFGYKDPTTFLREKFSDCFIFQGPSTNPVLTLIVPDALKHIDKFVQKQRTPVTAKFKGKRRSVPESVAKPVEPDLIVRSFTTKTIQKNEEIKPPSVDTEKINNKNQLTIPTSPQSYESESEKVVYNGNCSQSALKNFLKKRTPNYTSQGSLSDKSSNDKESISKDDDSGRQTLSSMCISCC</sequence>